<keyword evidence="1" id="KW-0472">Membrane</keyword>
<feature type="transmembrane region" description="Helical" evidence="1">
    <location>
        <begin position="423"/>
        <end position="448"/>
    </location>
</feature>
<keyword evidence="1" id="KW-0812">Transmembrane</keyword>
<proteinExistence type="predicted"/>
<evidence type="ECO:0000313" key="3">
    <source>
        <dbReference type="Proteomes" id="UP000597762"/>
    </source>
</evidence>
<protein>
    <submittedName>
        <fullName evidence="2">Uncharacterized protein</fullName>
    </submittedName>
</protein>
<feature type="transmembrane region" description="Helical" evidence="1">
    <location>
        <begin position="221"/>
        <end position="245"/>
    </location>
</feature>
<feature type="transmembrane region" description="Helical" evidence="1">
    <location>
        <begin position="642"/>
        <end position="661"/>
    </location>
</feature>
<evidence type="ECO:0000256" key="1">
    <source>
        <dbReference type="SAM" id="Phobius"/>
    </source>
</evidence>
<dbReference type="Proteomes" id="UP000597762">
    <property type="component" value="Unassembled WGS sequence"/>
</dbReference>
<sequence length="738" mass="81122">MIILSTILLYPLPPLCILFLLSSSSSFPLLLSIHTSSFIDDYPLPISCPFFRLFCYPASASSASPLPASPAILFHLSSLSSSISFYPLPSSPAILFHPPLLLSSSTSPEILSRISCFPSSSSYYPLPPLLLSSLFLPLGNFPPLYPLPHLLLPLLLSIHPSSLHRSAFSTLLFPSSCYPLPPLLFITWMIILFHNSCYFSSNSLGNFSASLSSSSYPFPPLLHPLPPLTAILFSPLPAFLVLGNFPLYHHLFRLSCYPSIQAPLPISILCPQFLSFRLSCYPLPPLLLSFSASPDHPLPSASINILFRLSCHFASLSYPPSSSPAILFKLITYPDSTSPLFPSTFLVLLTFASLSSPPSHSSAIHPAILPITWMVMALPISSLFSSLLLSSSASSAILFHLSFPLPISPLPSSSLHLSSSMPLMATLFLSSYPLPPLLLSSSLLLSIHTSSLLDGYGSPAFLFFLFCYPFCLLSSLFRPLLLSIHTSSLHPDSGSPAFLSFLVLLTFASLSSPSSSSAIHPFQAHYILVPPLHYFLSFLVPLPLFLLYHLPLFLFCYPSSSSLHYGSYGSPAFLFFSCSRNFLPLAIIFPLCSSSAIHPSKLIPLDYGSPAFLFHLVLLTFASFIITCYPLPLLLSILQAHYIILFHSPTISSLFLFYPLLPLYHHPLPLFCYPSIQAHYMIIRSPQFPLPTSPLPPLYHHPFLLLSILSSSPPSFLFSCYPLPLFLFCYPLPSSLHP</sequence>
<feature type="transmembrane region" description="Helical" evidence="1">
    <location>
        <begin position="376"/>
        <end position="403"/>
    </location>
</feature>
<feature type="transmembrane region" description="Helical" evidence="1">
    <location>
        <begin position="493"/>
        <end position="512"/>
    </location>
</feature>
<feature type="transmembrane region" description="Helical" evidence="1">
    <location>
        <begin position="134"/>
        <end position="156"/>
    </location>
</feature>
<dbReference type="AlphaFoldDB" id="A0A812BIS1"/>
<feature type="transmembrane region" description="Helical" evidence="1">
    <location>
        <begin position="532"/>
        <end position="556"/>
    </location>
</feature>
<feature type="transmembrane region" description="Helical" evidence="1">
    <location>
        <begin position="460"/>
        <end position="481"/>
    </location>
</feature>
<feature type="transmembrane region" description="Helical" evidence="1">
    <location>
        <begin position="611"/>
        <end position="635"/>
    </location>
</feature>
<feature type="transmembrane region" description="Helical" evidence="1">
    <location>
        <begin position="177"/>
        <end position="201"/>
    </location>
</feature>
<organism evidence="2 3">
    <name type="scientific">Acanthosepion pharaonis</name>
    <name type="common">Pharaoh cuttlefish</name>
    <name type="synonym">Sepia pharaonis</name>
    <dbReference type="NCBI Taxonomy" id="158019"/>
    <lineage>
        <taxon>Eukaryota</taxon>
        <taxon>Metazoa</taxon>
        <taxon>Spiralia</taxon>
        <taxon>Lophotrochozoa</taxon>
        <taxon>Mollusca</taxon>
        <taxon>Cephalopoda</taxon>
        <taxon>Coleoidea</taxon>
        <taxon>Decapodiformes</taxon>
        <taxon>Sepiida</taxon>
        <taxon>Sepiina</taxon>
        <taxon>Sepiidae</taxon>
        <taxon>Acanthosepion</taxon>
    </lineage>
</organism>
<dbReference type="EMBL" id="CAHIKZ030000705">
    <property type="protein sequence ID" value="CAE1234596.1"/>
    <property type="molecule type" value="Genomic_DNA"/>
</dbReference>
<evidence type="ECO:0000313" key="2">
    <source>
        <dbReference type="EMBL" id="CAE1234596.1"/>
    </source>
</evidence>
<gene>
    <name evidence="2" type="ORF">SPHA_19445</name>
</gene>
<reference evidence="2" key="1">
    <citation type="submission" date="2021-01" db="EMBL/GenBank/DDBJ databases">
        <authorList>
            <person name="Li R."/>
            <person name="Bekaert M."/>
        </authorList>
    </citation>
    <scope>NUCLEOTIDE SEQUENCE</scope>
    <source>
        <strain evidence="2">Farmed</strain>
    </source>
</reference>
<keyword evidence="1" id="KW-1133">Transmembrane helix</keyword>
<comment type="caution">
    <text evidence="2">The sequence shown here is derived from an EMBL/GenBank/DDBJ whole genome shotgun (WGS) entry which is preliminary data.</text>
</comment>
<name>A0A812BIS1_ACAPH</name>
<accession>A0A812BIS1</accession>
<keyword evidence="3" id="KW-1185">Reference proteome</keyword>